<dbReference type="InterPro" id="IPR023389">
    <property type="entry name" value="DOPA-like_sf"/>
</dbReference>
<dbReference type="Gene3D" id="3.30.70.1240">
    <property type="entry name" value="DOPA-like domains"/>
    <property type="match status" value="1"/>
</dbReference>
<proteinExistence type="predicted"/>
<dbReference type="PANTHER" id="PTHR36423:SF2">
    <property type="entry name" value="AFR070WP"/>
    <property type="match status" value="1"/>
</dbReference>
<protein>
    <submittedName>
        <fullName evidence="1">DOPA 4,5-dioxygenase</fullName>
    </submittedName>
</protein>
<dbReference type="PANTHER" id="PTHR36423">
    <property type="entry name" value="AFR070WP"/>
    <property type="match status" value="1"/>
</dbReference>
<accession>A0ABQ1K1I5</accession>
<organism evidence="1 2">
    <name type="scientific">Marinobacterium zhoushanense</name>
    <dbReference type="NCBI Taxonomy" id="1679163"/>
    <lineage>
        <taxon>Bacteria</taxon>
        <taxon>Pseudomonadati</taxon>
        <taxon>Pseudomonadota</taxon>
        <taxon>Gammaproteobacteria</taxon>
        <taxon>Oceanospirillales</taxon>
        <taxon>Oceanospirillaceae</taxon>
        <taxon>Marinobacterium</taxon>
    </lineage>
</organism>
<keyword evidence="2" id="KW-1185">Reference proteome</keyword>
<dbReference type="SUPFAM" id="SSF143410">
    <property type="entry name" value="DOPA-like"/>
    <property type="match status" value="1"/>
</dbReference>
<name>A0ABQ1K1I5_9GAMM</name>
<dbReference type="PIRSF" id="PIRSF028139">
    <property type="entry name" value="DOPA-diox_rel_Mll2280"/>
    <property type="match status" value="1"/>
</dbReference>
<comment type="caution">
    <text evidence="1">The sequence shown here is derived from an EMBL/GenBank/DDBJ whole genome shotgun (WGS) entry which is preliminary data.</text>
</comment>
<gene>
    <name evidence="1" type="ORF">GCM10011352_07560</name>
</gene>
<dbReference type="EMBL" id="BMIJ01000001">
    <property type="protein sequence ID" value="GGB84187.1"/>
    <property type="molecule type" value="Genomic_DNA"/>
</dbReference>
<dbReference type="Pfam" id="PF08883">
    <property type="entry name" value="DOPA_dioxygen"/>
    <property type="match status" value="1"/>
</dbReference>
<reference evidence="2" key="1">
    <citation type="journal article" date="2019" name="Int. J. Syst. Evol. Microbiol.">
        <title>The Global Catalogue of Microorganisms (GCM) 10K type strain sequencing project: providing services to taxonomists for standard genome sequencing and annotation.</title>
        <authorList>
            <consortium name="The Broad Institute Genomics Platform"/>
            <consortium name="The Broad Institute Genome Sequencing Center for Infectious Disease"/>
            <person name="Wu L."/>
            <person name="Ma J."/>
        </authorList>
    </citation>
    <scope>NUCLEOTIDE SEQUENCE [LARGE SCALE GENOMIC DNA]</scope>
    <source>
        <strain evidence="2">CGMCC 1.15341</strain>
    </source>
</reference>
<sequence>MMNEQPEVTDIRGWHAHVYFDEASIDQARALCEQAAEQFPDLIKGRVHEKPVGPHPDWSCQLAFRAELFEQVIPWLTLNRGGLTVFIHPITGFDLIDHRDRAIWMGSVRPLNLSALPETSVVYDL</sequence>
<dbReference type="Proteomes" id="UP000629025">
    <property type="component" value="Unassembled WGS sequence"/>
</dbReference>
<evidence type="ECO:0000313" key="2">
    <source>
        <dbReference type="Proteomes" id="UP000629025"/>
    </source>
</evidence>
<dbReference type="InterPro" id="IPR014980">
    <property type="entry name" value="DOPA_dioxygen"/>
</dbReference>
<evidence type="ECO:0000313" key="1">
    <source>
        <dbReference type="EMBL" id="GGB84187.1"/>
    </source>
</evidence>